<dbReference type="HOGENOM" id="CLU_249952_0_0_1"/>
<evidence type="ECO:0000313" key="9">
    <source>
        <dbReference type="Proteomes" id="UP000030671"/>
    </source>
</evidence>
<dbReference type="InterPro" id="IPR038491">
    <property type="entry name" value="Velvet_dom_sf"/>
</dbReference>
<dbReference type="OrthoDB" id="5599552at2759"/>
<dbReference type="InParanoid" id="W4K2U9"/>
<dbReference type="InterPro" id="IPR037525">
    <property type="entry name" value="Velvet_dom"/>
</dbReference>
<comment type="subcellular location">
    <subcellularLocation>
        <location evidence="1">Nucleus</location>
    </subcellularLocation>
</comment>
<keyword evidence="2" id="KW-0749">Sporulation</keyword>
<evidence type="ECO:0000256" key="4">
    <source>
        <dbReference type="ARBA" id="ARBA00023163"/>
    </source>
</evidence>
<evidence type="ECO:0000313" key="8">
    <source>
        <dbReference type="EMBL" id="ETW80059.1"/>
    </source>
</evidence>
<reference evidence="8 9" key="1">
    <citation type="journal article" date="2012" name="New Phytol.">
        <title>Insight into trade-off between wood decay and parasitism from the genome of a fungal forest pathogen.</title>
        <authorList>
            <person name="Olson A."/>
            <person name="Aerts A."/>
            <person name="Asiegbu F."/>
            <person name="Belbahri L."/>
            <person name="Bouzid O."/>
            <person name="Broberg A."/>
            <person name="Canback B."/>
            <person name="Coutinho P.M."/>
            <person name="Cullen D."/>
            <person name="Dalman K."/>
            <person name="Deflorio G."/>
            <person name="van Diepen L.T."/>
            <person name="Dunand C."/>
            <person name="Duplessis S."/>
            <person name="Durling M."/>
            <person name="Gonthier P."/>
            <person name="Grimwood J."/>
            <person name="Fossdal C.G."/>
            <person name="Hansson D."/>
            <person name="Henrissat B."/>
            <person name="Hietala A."/>
            <person name="Himmelstrand K."/>
            <person name="Hoffmeister D."/>
            <person name="Hogberg N."/>
            <person name="James T.Y."/>
            <person name="Karlsson M."/>
            <person name="Kohler A."/>
            <person name="Kues U."/>
            <person name="Lee Y.H."/>
            <person name="Lin Y.C."/>
            <person name="Lind M."/>
            <person name="Lindquist E."/>
            <person name="Lombard V."/>
            <person name="Lucas S."/>
            <person name="Lunden K."/>
            <person name="Morin E."/>
            <person name="Murat C."/>
            <person name="Park J."/>
            <person name="Raffaello T."/>
            <person name="Rouze P."/>
            <person name="Salamov A."/>
            <person name="Schmutz J."/>
            <person name="Solheim H."/>
            <person name="Stahlberg J."/>
            <person name="Velez H."/>
            <person name="de Vries R.P."/>
            <person name="Wiebenga A."/>
            <person name="Woodward S."/>
            <person name="Yakovlev I."/>
            <person name="Garbelotto M."/>
            <person name="Martin F."/>
            <person name="Grigoriev I.V."/>
            <person name="Stenlid J."/>
        </authorList>
    </citation>
    <scope>NUCLEOTIDE SEQUENCE [LARGE SCALE GENOMIC DNA]</scope>
    <source>
        <strain evidence="8 9">TC 32-1</strain>
    </source>
</reference>
<feature type="compositionally biased region" description="Pro residues" evidence="6">
    <location>
        <begin position="1397"/>
        <end position="1423"/>
    </location>
</feature>
<keyword evidence="9" id="KW-1185">Reference proteome</keyword>
<accession>W4K2U9</accession>
<dbReference type="InterPro" id="IPR021740">
    <property type="entry name" value="Velvet"/>
</dbReference>
<feature type="compositionally biased region" description="Low complexity" evidence="6">
    <location>
        <begin position="1343"/>
        <end position="1365"/>
    </location>
</feature>
<feature type="compositionally biased region" description="Pro residues" evidence="6">
    <location>
        <begin position="1099"/>
        <end position="1109"/>
    </location>
</feature>
<dbReference type="GeneID" id="20666532"/>
<feature type="compositionally biased region" description="Polar residues" evidence="6">
    <location>
        <begin position="74"/>
        <end position="83"/>
    </location>
</feature>
<evidence type="ECO:0000256" key="1">
    <source>
        <dbReference type="ARBA" id="ARBA00004123"/>
    </source>
</evidence>
<feature type="region of interest" description="Disordered" evidence="6">
    <location>
        <begin position="860"/>
        <end position="896"/>
    </location>
</feature>
<dbReference type="EMBL" id="KI925460">
    <property type="protein sequence ID" value="ETW80059.1"/>
    <property type="molecule type" value="Genomic_DNA"/>
</dbReference>
<feature type="region of interest" description="Disordered" evidence="6">
    <location>
        <begin position="1258"/>
        <end position="1476"/>
    </location>
</feature>
<dbReference type="PROSITE" id="PS51821">
    <property type="entry name" value="VELVET"/>
    <property type="match status" value="1"/>
</dbReference>
<dbReference type="eggNOG" id="ENOG502S0HV">
    <property type="taxonomic scope" value="Eukaryota"/>
</dbReference>
<feature type="compositionally biased region" description="Basic and acidic residues" evidence="6">
    <location>
        <begin position="502"/>
        <end position="513"/>
    </location>
</feature>
<dbReference type="GO" id="GO:0005634">
    <property type="term" value="C:nucleus"/>
    <property type="evidence" value="ECO:0007669"/>
    <property type="project" value="UniProtKB-SubCell"/>
</dbReference>
<keyword evidence="5" id="KW-0539">Nucleus</keyword>
<keyword evidence="4" id="KW-0804">Transcription</keyword>
<name>W4K2U9_HETIT</name>
<dbReference type="Pfam" id="PF11754">
    <property type="entry name" value="Velvet"/>
    <property type="match status" value="2"/>
</dbReference>
<gene>
    <name evidence="8" type="ORF">HETIRDRAFT_117016</name>
</gene>
<dbReference type="KEGG" id="hir:HETIRDRAFT_117016"/>
<feature type="region of interest" description="Disordered" evidence="6">
    <location>
        <begin position="431"/>
        <end position="513"/>
    </location>
</feature>
<evidence type="ECO:0000256" key="2">
    <source>
        <dbReference type="ARBA" id="ARBA00022969"/>
    </source>
</evidence>
<evidence type="ECO:0000256" key="3">
    <source>
        <dbReference type="ARBA" id="ARBA00023015"/>
    </source>
</evidence>
<evidence type="ECO:0000256" key="5">
    <source>
        <dbReference type="ARBA" id="ARBA00023242"/>
    </source>
</evidence>
<feature type="region of interest" description="Disordered" evidence="6">
    <location>
        <begin position="1092"/>
        <end position="1122"/>
    </location>
</feature>
<feature type="non-terminal residue" evidence="8">
    <location>
        <position position="1476"/>
    </location>
</feature>
<feature type="compositionally biased region" description="Basic and acidic residues" evidence="6">
    <location>
        <begin position="1313"/>
        <end position="1329"/>
    </location>
</feature>
<proteinExistence type="predicted"/>
<keyword evidence="3" id="KW-0805">Transcription regulation</keyword>
<evidence type="ECO:0000259" key="7">
    <source>
        <dbReference type="PROSITE" id="PS51821"/>
    </source>
</evidence>
<dbReference type="RefSeq" id="XP_009548583.1">
    <property type="nucleotide sequence ID" value="XM_009550288.1"/>
</dbReference>
<sequence>MLEELQGSGHRAFELRSYRALHTPAEPRHDARCVIEARHSPNPPRPISTMAISMTSKSPRGGEGVGHDKFLSRPSRNAHTQAPTVPDPRILEVRAIHMSDRISFLASWDGDGADCRAPSVLVGPCAALGGPWGASPATAGQERGACGCERAASPTTQDVTTRRARRSAAFPGVLPAHDAIAAGRARHKKGMDGGWRPMEPKLGRSASRSRRASVSPGRGRLPPPTLSPRLHSHTRTPHATGEDPADRGFADSQTHPRFDARPPVRRAISRQLVRALIFRRRRRRARALGTPGIDARLALNSCSCPPIPAYAYPSNYTTTAPSWRLGACGPHQFGDATRPGLLIGAREIGRAASRVGEPGEGQLGTECVGRREGGGSEEGRIWVDMARRIREGWGLGSAARRALASLFGAVRDALSQTRCATEIDVDANKTVDGRDTHINGCDRRNGRSVGRRSQGGEMETWGRGGHRGGITARTDRLGASRRSHPPDLDDENGDPTPALASQEDRRRGRRDAQARRRILYGVSAVTMQRPRTRTDDERAVSGVSRACVWQGDPDDGRAIFVRARMWELWYSDTSSRARVALSVLWLPVLTETHTHTRTYIRCVLRGPCRAVGVGRRGTRTGPGVGVRGAEMRTRCGRGRATVARLGGQGGPWGVDGANSGSAQACRLFAPCEAPLASVDRRTPAWYSNSTSCDMRALHDKHAPMLGLAIRGMCALIVDAAPTLAAPTPRPRATAMRALAGDPVAGLRRTAQRPGEPVDVEDKLYVSKGPHARAPERDPGLSGPFLMDPGEARVWVCVGPLHESGASLFDFDSECFDQKRVEGAVILGLGDGARGLDWVQPGGGARCQGVRIQAGVLRARGGESEGERSGGGGWRCRRGNGRVPGTAGRGGCQKGETGRTVGAGDEIGVLLLLLLSPSSKHAPVPWRNSPRAPWRGHTTESLFAHLLFFLPLPAPPAPPPCHRPVAHRHLPATAHDNRVVPSLLRPPPHPPISRPLVHWSNHLPDRATLIQPRVMPSSPARAAPPSFIDGREYELNVRQQPKQARMCGVGGTPLRSSSSGLVSPLIVISSSPADRRPIDPPPIVQLRVINHDRRNRGSPSPSPPPPPPQHPQGHTHESPLDASMLTPAGFGQTFLQNPYYFMFASLAKPDDDTELHWMKDGKTRCTTGSVVSSLYHLKDSENENRDAGFFVFPDLSVRQEGSYRLKLSLFEVVGSKVYHCKSIFSAPFYVYTAKKFPGMEESTPLSCSLADQGIKIRIRKDIRQRKPRGSGPPFPTMPLPHPLPQPEPIPDDEDVEQDSEPEEDKGRKRSSATVERDDRDREPKRARVDPDSSGEWSIDPTLAPAPQVSASASAPPTSAVSTGSSGYDHHRPTLQAIPPPPHPPTAASHHYAPHHAYEPPPPPPPQHSHPQTPTHPPPPPPPPQHHQQHHYSQPPPPPPPHTLPPPHHQQPAHSIPPPPPPYPHTHSPYAQWGPPPY</sequence>
<dbReference type="GO" id="GO:0030435">
    <property type="term" value="P:sporulation resulting in formation of a cellular spore"/>
    <property type="evidence" value="ECO:0007669"/>
    <property type="project" value="UniProtKB-KW"/>
</dbReference>
<dbReference type="PANTHER" id="PTHR33572:SF18">
    <property type="entry name" value="SPORE DEVELOPMENT REGULATOR VOSA"/>
    <property type="match status" value="1"/>
</dbReference>
<feature type="domain" description="Velvet" evidence="7">
    <location>
        <begin position="1024"/>
        <end position="1258"/>
    </location>
</feature>
<feature type="region of interest" description="Disordered" evidence="6">
    <location>
        <begin position="56"/>
        <end position="83"/>
    </location>
</feature>
<dbReference type="PANTHER" id="PTHR33572">
    <property type="entry name" value="SPORE DEVELOPMENT REGULATOR VOSA"/>
    <property type="match status" value="1"/>
</dbReference>
<organism evidence="8 9">
    <name type="scientific">Heterobasidion irregulare (strain TC 32-1)</name>
    <dbReference type="NCBI Taxonomy" id="747525"/>
    <lineage>
        <taxon>Eukaryota</taxon>
        <taxon>Fungi</taxon>
        <taxon>Dikarya</taxon>
        <taxon>Basidiomycota</taxon>
        <taxon>Agaricomycotina</taxon>
        <taxon>Agaricomycetes</taxon>
        <taxon>Russulales</taxon>
        <taxon>Bondarzewiaceae</taxon>
        <taxon>Heterobasidion</taxon>
        <taxon>Heterobasidion annosum species complex</taxon>
    </lineage>
</organism>
<dbReference type="Gene3D" id="2.60.40.3960">
    <property type="entry name" value="Velvet domain"/>
    <property type="match status" value="1"/>
</dbReference>
<dbReference type="Proteomes" id="UP000030671">
    <property type="component" value="Unassembled WGS sequence"/>
</dbReference>
<feature type="region of interest" description="Disordered" evidence="6">
    <location>
        <begin position="184"/>
        <end position="262"/>
    </location>
</feature>
<feature type="compositionally biased region" description="Pro residues" evidence="6">
    <location>
        <begin position="1432"/>
        <end position="1462"/>
    </location>
</feature>
<feature type="compositionally biased region" description="Basic residues" evidence="6">
    <location>
        <begin position="1258"/>
        <end position="1267"/>
    </location>
</feature>
<feature type="compositionally biased region" description="Acidic residues" evidence="6">
    <location>
        <begin position="1288"/>
        <end position="1302"/>
    </location>
</feature>
<feature type="compositionally biased region" description="Pro residues" evidence="6">
    <location>
        <begin position="1269"/>
        <end position="1287"/>
    </location>
</feature>
<protein>
    <recommendedName>
        <fullName evidence="7">Velvet domain-containing protein</fullName>
    </recommendedName>
</protein>
<feature type="compositionally biased region" description="Basic and acidic residues" evidence="6">
    <location>
        <begin position="431"/>
        <end position="445"/>
    </location>
</feature>
<feature type="region of interest" description="Disordered" evidence="6">
    <location>
        <begin position="1039"/>
        <end position="1058"/>
    </location>
</feature>
<evidence type="ECO:0000256" key="6">
    <source>
        <dbReference type="SAM" id="MobiDB-lite"/>
    </source>
</evidence>
<feature type="compositionally biased region" description="Basic and acidic residues" evidence="6">
    <location>
        <begin position="240"/>
        <end position="262"/>
    </location>
</feature>